<proteinExistence type="predicted"/>
<evidence type="ECO:0000313" key="1">
    <source>
        <dbReference type="EMBL" id="VDD23997.1"/>
    </source>
</evidence>
<dbReference type="InterPro" id="IPR036691">
    <property type="entry name" value="Endo/exonu/phosph_ase_sf"/>
</dbReference>
<dbReference type="EMBL" id="LR031874">
    <property type="protein sequence ID" value="VDD23997.1"/>
    <property type="molecule type" value="Genomic_DNA"/>
</dbReference>
<dbReference type="SUPFAM" id="SSF56219">
    <property type="entry name" value="DNase I-like"/>
    <property type="match status" value="1"/>
</dbReference>
<dbReference type="PANTHER" id="PTHR33710:SF77">
    <property type="entry name" value="DNASE I-LIKE SUPERFAMILY PROTEIN"/>
    <property type="match status" value="1"/>
</dbReference>
<protein>
    <recommendedName>
        <fullName evidence="2">Endonuclease/exonuclease/phosphatase domain-containing protein</fullName>
    </recommendedName>
</protein>
<gene>
    <name evidence="1" type="ORF">BOLC2T09878H</name>
</gene>
<dbReference type="AlphaFoldDB" id="A0A3P6CYS2"/>
<organism evidence="1">
    <name type="scientific">Brassica oleracea</name>
    <name type="common">Wild cabbage</name>
    <dbReference type="NCBI Taxonomy" id="3712"/>
    <lineage>
        <taxon>Eukaryota</taxon>
        <taxon>Viridiplantae</taxon>
        <taxon>Streptophyta</taxon>
        <taxon>Embryophyta</taxon>
        <taxon>Tracheophyta</taxon>
        <taxon>Spermatophyta</taxon>
        <taxon>Magnoliopsida</taxon>
        <taxon>eudicotyledons</taxon>
        <taxon>Gunneridae</taxon>
        <taxon>Pentapetalae</taxon>
        <taxon>rosids</taxon>
        <taxon>malvids</taxon>
        <taxon>Brassicales</taxon>
        <taxon>Brassicaceae</taxon>
        <taxon>Brassiceae</taxon>
        <taxon>Brassica</taxon>
    </lineage>
</organism>
<evidence type="ECO:0008006" key="2">
    <source>
        <dbReference type="Google" id="ProtNLM"/>
    </source>
</evidence>
<name>A0A3P6CYS2_BRAOL</name>
<dbReference type="PANTHER" id="PTHR33710">
    <property type="entry name" value="BNAC02G09200D PROTEIN"/>
    <property type="match status" value="1"/>
</dbReference>
<sequence>MAEFRDSLQQLGVFDLRFNGPLYTWTNSCPVSPIAKKLDRLLINNHILSIFPNAFASFLPPLPYDHSPCLTDLAFQLPKVESLQNPSAQTFQIERDLHTRWSFLREIEECFFRQKSRINWLVEGDLNTTYFFQICQTRASYNAIRSFILLSGEVISDPIAMRDHAGNHFFSILGQRSQATNSLCSNPDWFNALSHFRVAPALL</sequence>
<reference evidence="1" key="1">
    <citation type="submission" date="2018-11" db="EMBL/GenBank/DDBJ databases">
        <authorList>
            <consortium name="Genoscope - CEA"/>
            <person name="William W."/>
        </authorList>
    </citation>
    <scope>NUCLEOTIDE SEQUENCE</scope>
</reference>
<accession>A0A3P6CYS2</accession>